<reference evidence="3 4" key="1">
    <citation type="journal article" date="2016" name="Mol. Biol. Evol.">
        <title>Comparative Genomics of Early-Diverging Mushroom-Forming Fungi Provides Insights into the Origins of Lignocellulose Decay Capabilities.</title>
        <authorList>
            <person name="Nagy L.G."/>
            <person name="Riley R."/>
            <person name="Tritt A."/>
            <person name="Adam C."/>
            <person name="Daum C."/>
            <person name="Floudas D."/>
            <person name="Sun H."/>
            <person name="Yadav J.S."/>
            <person name="Pangilinan J."/>
            <person name="Larsson K.H."/>
            <person name="Matsuura K."/>
            <person name="Barry K."/>
            <person name="Labutti K."/>
            <person name="Kuo R."/>
            <person name="Ohm R.A."/>
            <person name="Bhattacharya S.S."/>
            <person name="Shirouzu T."/>
            <person name="Yoshinaga Y."/>
            <person name="Martin F.M."/>
            <person name="Grigoriev I.V."/>
            <person name="Hibbett D.S."/>
        </authorList>
    </citation>
    <scope>NUCLEOTIDE SEQUENCE [LARGE SCALE GENOMIC DNA]</scope>
    <source>
        <strain evidence="3 4">CBS 109695</strain>
    </source>
</reference>
<keyword evidence="4" id="KW-1185">Reference proteome</keyword>
<dbReference type="Pfam" id="PF20415">
    <property type="entry name" value="DUF6699"/>
    <property type="match status" value="1"/>
</dbReference>
<evidence type="ECO:0000313" key="3">
    <source>
        <dbReference type="EMBL" id="KZP18565.1"/>
    </source>
</evidence>
<gene>
    <name evidence="3" type="ORF">FIBSPDRAFT_893367</name>
</gene>
<organism evidence="3 4">
    <name type="scientific">Athelia psychrophila</name>
    <dbReference type="NCBI Taxonomy" id="1759441"/>
    <lineage>
        <taxon>Eukaryota</taxon>
        <taxon>Fungi</taxon>
        <taxon>Dikarya</taxon>
        <taxon>Basidiomycota</taxon>
        <taxon>Agaricomycotina</taxon>
        <taxon>Agaricomycetes</taxon>
        <taxon>Agaricomycetidae</taxon>
        <taxon>Atheliales</taxon>
        <taxon>Atheliaceae</taxon>
        <taxon>Athelia</taxon>
    </lineage>
</organism>
<name>A0A166H7G7_9AGAM</name>
<sequence length="334" mass="37029">MFKFLREKSGYGSQPGTPRMAAMGLPDAPTPMRSDTPRRTPTPAIPIPRSGTPNIASPRPVNPIPRIGSQSPRPSTPIQRCQTPAAYSTSPSVKSSLRQRTTTLSGVLTAEEARLAASKLRDEYIAPRNHSTPTTRERNFSMTAGGSLETKPKSFSSPPSRSYSVPPVPKMPSQQMAVQLHWQLLSRAPDSTNRRLRFNIAHPTSCMKCDPRNLDKLAARLDDDDFAEMTIKGDFLSKSIRIRRPAGIRCRDVFDAIHDSYSQVLSEREIAKIPEDDRAEVDDAFEARCAKAAGLTAVEKRAGLRRVDLLKGRNFFGGLWEQDNGSWLLHLSNH</sequence>
<evidence type="ECO:0000259" key="2">
    <source>
        <dbReference type="Pfam" id="PF20415"/>
    </source>
</evidence>
<feature type="region of interest" description="Disordered" evidence="1">
    <location>
        <begin position="1"/>
        <end position="99"/>
    </location>
</feature>
<feature type="compositionally biased region" description="Low complexity" evidence="1">
    <location>
        <begin position="153"/>
        <end position="165"/>
    </location>
</feature>
<dbReference type="AlphaFoldDB" id="A0A166H7G7"/>
<feature type="compositionally biased region" description="Polar residues" evidence="1">
    <location>
        <begin position="129"/>
        <end position="144"/>
    </location>
</feature>
<dbReference type="Proteomes" id="UP000076532">
    <property type="component" value="Unassembled WGS sequence"/>
</dbReference>
<proteinExistence type="predicted"/>
<dbReference type="EMBL" id="KV417571">
    <property type="protein sequence ID" value="KZP18565.1"/>
    <property type="molecule type" value="Genomic_DNA"/>
</dbReference>
<evidence type="ECO:0000313" key="4">
    <source>
        <dbReference type="Proteomes" id="UP000076532"/>
    </source>
</evidence>
<feature type="compositionally biased region" description="Polar residues" evidence="1">
    <location>
        <begin position="68"/>
        <end position="99"/>
    </location>
</feature>
<feature type="domain" description="DUF6699" evidence="2">
    <location>
        <begin position="196"/>
        <end position="321"/>
    </location>
</feature>
<evidence type="ECO:0000256" key="1">
    <source>
        <dbReference type="SAM" id="MobiDB-lite"/>
    </source>
</evidence>
<feature type="region of interest" description="Disordered" evidence="1">
    <location>
        <begin position="129"/>
        <end position="171"/>
    </location>
</feature>
<dbReference type="InterPro" id="IPR046522">
    <property type="entry name" value="DUF6699"/>
</dbReference>
<accession>A0A166H7G7</accession>
<dbReference type="OrthoDB" id="3241567at2759"/>
<protein>
    <recommendedName>
        <fullName evidence="2">DUF6699 domain-containing protein</fullName>
    </recommendedName>
</protein>